<name>A0ABX1DP89_9HYPH</name>
<proteinExistence type="predicted"/>
<reference evidence="1 2" key="1">
    <citation type="submission" date="2020-03" db="EMBL/GenBank/DDBJ databases">
        <title>Whole genome sequencing of clinical and environmental type strains of Ochrobactrum.</title>
        <authorList>
            <person name="Dharne M."/>
        </authorList>
    </citation>
    <scope>NUCLEOTIDE SEQUENCE [LARGE SCALE GENOMIC DNA]</scope>
    <source>
        <strain evidence="1 2">CIP 109452</strain>
    </source>
</reference>
<dbReference type="EMBL" id="JAAVLN010000003">
    <property type="protein sequence ID" value="NKC04729.1"/>
    <property type="molecule type" value="Genomic_DNA"/>
</dbReference>
<keyword evidence="2" id="KW-1185">Reference proteome</keyword>
<evidence type="ECO:0000313" key="1">
    <source>
        <dbReference type="EMBL" id="NKC04729.1"/>
    </source>
</evidence>
<sequence length="264" mass="30492">MTPQRSIFSGLKIALIADEPTRTCLSHECRVMNLTYWNSLYVFDHWKPDLLLVESAWEGFWGSWRYGIASYPDHPERSNAVLDCLVGRARDGNVPTVFWNREDGVHFDRFLASASLFEHIFTVDENTIPLYRAALKDTVTLDVLMFAVQPAIHYPARIEPDRRLAFVGSYSRHLHTHRRQWQDMAFEAANEIGLTVYNRNSNRRSAQYRFPQRPWINVKRRLPIHEQPMSIAVILPASMSIRSIIPEPPFQGVWSRSSPVAASP</sequence>
<organism evidence="1 2">
    <name type="scientific">Brucella haematophila</name>
    <dbReference type="NCBI Taxonomy" id="419474"/>
    <lineage>
        <taxon>Bacteria</taxon>
        <taxon>Pseudomonadati</taxon>
        <taxon>Pseudomonadota</taxon>
        <taxon>Alphaproteobacteria</taxon>
        <taxon>Hyphomicrobiales</taxon>
        <taxon>Brucellaceae</taxon>
        <taxon>Brucella/Ochrobactrum group</taxon>
        <taxon>Brucella</taxon>
    </lineage>
</organism>
<comment type="caution">
    <text evidence="1">The sequence shown here is derived from an EMBL/GenBank/DDBJ whole genome shotgun (WGS) entry which is preliminary data.</text>
</comment>
<dbReference type="Proteomes" id="UP000704467">
    <property type="component" value="Unassembled WGS sequence"/>
</dbReference>
<evidence type="ECO:0000313" key="2">
    <source>
        <dbReference type="Proteomes" id="UP000704467"/>
    </source>
</evidence>
<gene>
    <name evidence="1" type="ORF">HED55_20520</name>
</gene>
<protein>
    <submittedName>
        <fullName evidence="1">Glycosyltransferase family 1 protein</fullName>
    </submittedName>
</protein>
<accession>A0ABX1DP89</accession>